<reference evidence="4" key="2">
    <citation type="submission" date="2020-04" db="EMBL/GenBank/DDBJ databases">
        <authorList>
            <consortium name="NCBI Genome Project"/>
        </authorList>
    </citation>
    <scope>NUCLEOTIDE SEQUENCE</scope>
    <source>
        <strain evidence="4">CBS 781.70</strain>
    </source>
</reference>
<feature type="compositionally biased region" description="Polar residues" evidence="1">
    <location>
        <begin position="26"/>
        <end position="38"/>
    </location>
</feature>
<dbReference type="OrthoDB" id="4226666at2759"/>
<evidence type="ECO:0000256" key="1">
    <source>
        <dbReference type="SAM" id="MobiDB-lite"/>
    </source>
</evidence>
<dbReference type="Proteomes" id="UP000504638">
    <property type="component" value="Unplaced"/>
</dbReference>
<gene>
    <name evidence="2 4" type="ORF">P152DRAFT_390910</name>
</gene>
<reference evidence="2 4" key="1">
    <citation type="submission" date="2020-01" db="EMBL/GenBank/DDBJ databases">
        <authorList>
            <consortium name="DOE Joint Genome Institute"/>
            <person name="Haridas S."/>
            <person name="Albert R."/>
            <person name="Binder M."/>
            <person name="Bloem J."/>
            <person name="Labutti K."/>
            <person name="Salamov A."/>
            <person name="Andreopoulos B."/>
            <person name="Baker S.E."/>
            <person name="Barry K."/>
            <person name="Bills G."/>
            <person name="Bluhm B.H."/>
            <person name="Cannon C."/>
            <person name="Castanera R."/>
            <person name="Culley D.E."/>
            <person name="Daum C."/>
            <person name="Ezra D."/>
            <person name="Gonzalez J.B."/>
            <person name="Henrissat B."/>
            <person name="Kuo A."/>
            <person name="Liang C."/>
            <person name="Lipzen A."/>
            <person name="Lutzoni F."/>
            <person name="Magnuson J."/>
            <person name="Mondo S."/>
            <person name="Nolan M."/>
            <person name="Ohm R."/>
            <person name="Pangilinan J."/>
            <person name="Park H.-J."/>
            <person name="Ramirez L."/>
            <person name="Alfaro M."/>
            <person name="Sun H."/>
            <person name="Tritt A."/>
            <person name="Yoshinaga Y."/>
            <person name="Zwiers L.-H."/>
            <person name="Turgeon B.G."/>
            <person name="Goodwin S.B."/>
            <person name="Spatafora J.W."/>
            <person name="Crous P.W."/>
            <person name="Grigoriev I.V."/>
        </authorList>
    </citation>
    <scope>NUCLEOTIDE SEQUENCE</scope>
    <source>
        <strain evidence="2 4">CBS 781.70</strain>
    </source>
</reference>
<feature type="region of interest" description="Disordered" evidence="1">
    <location>
        <begin position="1"/>
        <end position="73"/>
    </location>
</feature>
<evidence type="ECO:0000313" key="4">
    <source>
        <dbReference type="RefSeq" id="XP_033537468.1"/>
    </source>
</evidence>
<evidence type="ECO:0000313" key="3">
    <source>
        <dbReference type="Proteomes" id="UP000504638"/>
    </source>
</evidence>
<dbReference type="AlphaFoldDB" id="A0A6G1GCM7"/>
<reference evidence="4" key="3">
    <citation type="submission" date="2025-04" db="UniProtKB">
        <authorList>
            <consortium name="RefSeq"/>
        </authorList>
    </citation>
    <scope>IDENTIFICATION</scope>
    <source>
        <strain evidence="4">CBS 781.70</strain>
    </source>
</reference>
<dbReference type="InterPro" id="IPR052973">
    <property type="entry name" value="Fungal_sec-metab_reg_TF"/>
</dbReference>
<dbReference type="GeneID" id="54416633"/>
<feature type="compositionally biased region" description="Basic residues" evidence="1">
    <location>
        <begin position="53"/>
        <end position="67"/>
    </location>
</feature>
<name>A0A6G1GCM7_9PEZI</name>
<dbReference type="PANTHER" id="PTHR35392">
    <property type="entry name" value="ZN(II)2CYS6 TRANSCRIPTION FACTOR (EUROFUNG)-RELATED-RELATED"/>
    <property type="match status" value="1"/>
</dbReference>
<dbReference type="RefSeq" id="XP_033537468.1">
    <property type="nucleotide sequence ID" value="XM_033676063.1"/>
</dbReference>
<proteinExistence type="predicted"/>
<dbReference type="PANTHER" id="PTHR35392:SF1">
    <property type="entry name" value="ZN(II)2CYS6 TRANSCRIPTION FACTOR (EUROFUNG)"/>
    <property type="match status" value="1"/>
</dbReference>
<keyword evidence="3" id="KW-1185">Reference proteome</keyword>
<protein>
    <submittedName>
        <fullName evidence="2 4">Uncharacterized protein</fullName>
    </submittedName>
</protein>
<evidence type="ECO:0000313" key="2">
    <source>
        <dbReference type="EMBL" id="KAF1815837.1"/>
    </source>
</evidence>
<organism evidence="2">
    <name type="scientific">Eremomyces bilateralis CBS 781.70</name>
    <dbReference type="NCBI Taxonomy" id="1392243"/>
    <lineage>
        <taxon>Eukaryota</taxon>
        <taxon>Fungi</taxon>
        <taxon>Dikarya</taxon>
        <taxon>Ascomycota</taxon>
        <taxon>Pezizomycotina</taxon>
        <taxon>Dothideomycetes</taxon>
        <taxon>Dothideomycetes incertae sedis</taxon>
        <taxon>Eremomycetales</taxon>
        <taxon>Eremomycetaceae</taxon>
        <taxon>Eremomyces</taxon>
    </lineage>
</organism>
<dbReference type="EMBL" id="ML975151">
    <property type="protein sequence ID" value="KAF1815837.1"/>
    <property type="molecule type" value="Genomic_DNA"/>
</dbReference>
<sequence length="478" mass="55347">MSESSGSPLPTEKEEPASPHSSSSEFKTSTVFVNQFQTEAIPAVKQEATPKGPARRTSKRPGGRARGTHLTQDKAEKVKELRDIGSCWLCAIQRDECTPGSPCDRCYKRALRPQADLILGCDRTKLPDLKDYFIPDVITSMHDTNTLKNFVNRHIRRFTGNTIRIKFTFIYGLPGLDHDVVEFEPKTNELLRQFQYIIDPATGRQDRVEKASPPLGITKFDNEDTKIWEKYLNDLVEHHLDGFAEICFEDEPNDFQFRLLKLMCNLKPEDKNEKLLLREMFRLLMVTYIMGHTVTIPDASREQYLSKLKNFRSAPYGRDCSPRMANRQFKYFFLTLHKEIMNSVLRKLQFLIRSSKGCTKWTSAFCTILGLAMVLEDQQRTIHLVTDTDFAQGKITAERAARQAEDTCRVIDDQFLFLASLFRWKYNRQFNPLRDGVDKKNEKIFGPRAMLFINEVDNLVREKCECLPCVIRLPWNVY</sequence>
<accession>A0A6G1GCM7</accession>